<dbReference type="KEGG" id="srm:SRM_p56034"/>
<dbReference type="EMBL" id="FP565811">
    <property type="protein sequence ID" value="CBH22752.1"/>
    <property type="molecule type" value="Genomic_DNA"/>
</dbReference>
<keyword evidence="2" id="KW-0614">Plasmid</keyword>
<feature type="region of interest" description="Disordered" evidence="1">
    <location>
        <begin position="26"/>
        <end position="56"/>
    </location>
</feature>
<evidence type="ECO:0000256" key="1">
    <source>
        <dbReference type="SAM" id="MobiDB-lite"/>
    </source>
</evidence>
<dbReference type="HOGENOM" id="CLU_3011733_0_0_10"/>
<dbReference type="Proteomes" id="UP000000933">
    <property type="component" value="Plasmid pSR56"/>
</dbReference>
<geneLocation type="plasmid" evidence="2 3">
    <name>pSR56</name>
</geneLocation>
<name>D5H4B2_SALRM</name>
<dbReference type="AlphaFoldDB" id="D5H4B2"/>
<reference evidence="3" key="2">
    <citation type="submission" date="2010-04" db="EMBL/GenBank/DDBJ databases">
        <title>Genome sequence of Salinibacter ruber M8.</title>
        <authorList>
            <consortium name="Genoscope"/>
        </authorList>
    </citation>
    <scope>NUCLEOTIDE SEQUENCE [LARGE SCALE GENOMIC DNA]</scope>
    <source>
        <strain evidence="3">M8</strain>
        <plasmid evidence="3">pSR56</plasmid>
    </source>
</reference>
<organism evidence="2 3">
    <name type="scientific">Salinibacter ruber (strain M8)</name>
    <dbReference type="NCBI Taxonomy" id="761659"/>
    <lineage>
        <taxon>Bacteria</taxon>
        <taxon>Pseudomonadati</taxon>
        <taxon>Rhodothermota</taxon>
        <taxon>Rhodothermia</taxon>
        <taxon>Rhodothermales</taxon>
        <taxon>Salinibacteraceae</taxon>
        <taxon>Salinibacter</taxon>
    </lineage>
</organism>
<reference evidence="2 3" key="1">
    <citation type="journal article" date="2010" name="ISME J.">
        <title>Fine-scale evolution: genomic, phenotypic and ecological differentiation in two coexisting Salinibacter ruber strains.</title>
        <authorList>
            <person name="Pena A."/>
            <person name="Teeling H."/>
            <person name="Huerta-Cepas J."/>
            <person name="Santos F."/>
            <person name="Yarza P."/>
            <person name="Brito-Echeverria J."/>
            <person name="Lucio M."/>
            <person name="Schmitt-Kopplin P."/>
            <person name="Meseguer I."/>
            <person name="Schenowitz C."/>
            <person name="Dossat C."/>
            <person name="Barbe V."/>
            <person name="Dopazo J."/>
            <person name="Rossello-Mora R."/>
            <person name="Schuler M."/>
            <person name="Glockner F.O."/>
            <person name="Amann R."/>
            <person name="Gabaldon T."/>
            <person name="Anton J."/>
        </authorList>
    </citation>
    <scope>NUCLEOTIDE SEQUENCE [LARGE SCALE GENOMIC DNA]</scope>
    <source>
        <strain evidence="2 3">M8</strain>
        <plasmid evidence="3">pSR56</plasmid>
    </source>
</reference>
<evidence type="ECO:0000313" key="2">
    <source>
        <dbReference type="EMBL" id="CBH22752.1"/>
    </source>
</evidence>
<protein>
    <submittedName>
        <fullName evidence="2">Uncharacterized protein</fullName>
    </submittedName>
</protein>
<gene>
    <name evidence="2" type="ORF">SRM_p56034</name>
</gene>
<evidence type="ECO:0000313" key="3">
    <source>
        <dbReference type="Proteomes" id="UP000000933"/>
    </source>
</evidence>
<dbReference type="RefSeq" id="WP_013060245.1">
    <property type="nucleotide sequence ID" value="NC_014028.1"/>
</dbReference>
<proteinExistence type="predicted"/>
<accession>D5H4B2</accession>
<sequence>METNGALRTTDDTYVIQEDERLRIRLRDPETGEEIGRARRESPPTEEGESRWAEHE</sequence>